<dbReference type="KEGG" id="mbet:N8K70_03945"/>
<accession>A0AA97FIG9</accession>
<dbReference type="AlphaFoldDB" id="A0AA97FIG9"/>
<sequence length="164" mass="18122">MSDFATFDAHEGETPAAPTSGLASLRKQREQIKASLHLDLLVPRYDEPVYVRYTAPTKAQINRINDRAKKSRDKDALAEAALLAECAVGVFQKDDAGKPIGQPEQWPKFDKDLAEYLGEPKLERAVDVVRALFFTDGDIIAQAAALGRWAGFAEEQAVEEYEGN</sequence>
<dbReference type="Proteomes" id="UP001305498">
    <property type="component" value="Chromosome"/>
</dbReference>
<feature type="region of interest" description="Disordered" evidence="1">
    <location>
        <begin position="1"/>
        <end position="23"/>
    </location>
</feature>
<reference evidence="2 3" key="1">
    <citation type="submission" date="2023-02" db="EMBL/GenBank/DDBJ databases">
        <title>Microbacterium betulae sp. nov., isolated from birch wood.</title>
        <authorList>
            <person name="Pasciak M."/>
            <person name="Pawlik K.J."/>
            <person name="Martynowski D."/>
            <person name="Laczmanski L."/>
            <person name="Ciekot J."/>
            <person name="Szponar B."/>
            <person name="Wojcik-Fatla A."/>
            <person name="Mackiewicz B."/>
            <person name="Farian E."/>
            <person name="Cholewa G."/>
            <person name="Cholewa A."/>
            <person name="Dutkiewicz J."/>
        </authorList>
    </citation>
    <scope>NUCLEOTIDE SEQUENCE [LARGE SCALE GENOMIC DNA]</scope>
    <source>
        <strain evidence="2 3">AB</strain>
    </source>
</reference>
<gene>
    <name evidence="2" type="ORF">N8K70_03945</name>
</gene>
<evidence type="ECO:0000313" key="3">
    <source>
        <dbReference type="Proteomes" id="UP001305498"/>
    </source>
</evidence>
<name>A0AA97FIG9_9MICO</name>
<proteinExistence type="predicted"/>
<evidence type="ECO:0000313" key="2">
    <source>
        <dbReference type="EMBL" id="WOF23843.1"/>
    </source>
</evidence>
<dbReference type="RefSeq" id="WP_317140314.1">
    <property type="nucleotide sequence ID" value="NZ_CP118157.1"/>
</dbReference>
<protein>
    <submittedName>
        <fullName evidence="2">Uncharacterized protein</fullName>
    </submittedName>
</protein>
<organism evidence="2 3">
    <name type="scientific">Microbacterium betulae</name>
    <dbReference type="NCBI Taxonomy" id="2981139"/>
    <lineage>
        <taxon>Bacteria</taxon>
        <taxon>Bacillati</taxon>
        <taxon>Actinomycetota</taxon>
        <taxon>Actinomycetes</taxon>
        <taxon>Micrococcales</taxon>
        <taxon>Microbacteriaceae</taxon>
        <taxon>Microbacterium</taxon>
    </lineage>
</organism>
<dbReference type="EMBL" id="CP118157">
    <property type="protein sequence ID" value="WOF23843.1"/>
    <property type="molecule type" value="Genomic_DNA"/>
</dbReference>
<keyword evidence="3" id="KW-1185">Reference proteome</keyword>
<evidence type="ECO:0000256" key="1">
    <source>
        <dbReference type="SAM" id="MobiDB-lite"/>
    </source>
</evidence>